<dbReference type="GO" id="GO:0004592">
    <property type="term" value="F:pantoate-beta-alanine ligase activity"/>
    <property type="evidence" value="ECO:0007669"/>
    <property type="project" value="UniProtKB-UniRule"/>
</dbReference>
<comment type="function">
    <text evidence="12 13">Catalyzes the condensation of pantoate with beta-alanine in an ATP-dependent reaction via a pantoyl-adenylate intermediate.</text>
</comment>
<dbReference type="GO" id="GO:0005829">
    <property type="term" value="C:cytosol"/>
    <property type="evidence" value="ECO:0007669"/>
    <property type="project" value="TreeGrafter"/>
</dbReference>
<evidence type="ECO:0000256" key="2">
    <source>
        <dbReference type="ARBA" id="ARBA00004990"/>
    </source>
</evidence>
<dbReference type="Gene3D" id="3.30.1300.10">
    <property type="entry name" value="Pantoate-beta-alanine ligase, C-terminal domain"/>
    <property type="match status" value="1"/>
</dbReference>
<evidence type="ECO:0000256" key="9">
    <source>
        <dbReference type="ARBA" id="ARBA00022741"/>
    </source>
</evidence>
<comment type="subunit">
    <text evidence="13">Homodimer.</text>
</comment>
<dbReference type="EC" id="6.3.2.1" evidence="4 13"/>
<dbReference type="Proteomes" id="UP000216682">
    <property type="component" value="Unassembled WGS sequence"/>
</dbReference>
<comment type="pathway">
    <text evidence="2 13">Cofactor biosynthesis; (R)-pantothenate biosynthesis; (R)-pantothenate from (R)-pantoate and beta-alanine: step 1/1.</text>
</comment>
<name>A0A265E9U0_9STAP</name>
<feature type="active site" description="Proton donor" evidence="13">
    <location>
        <position position="36"/>
    </location>
</feature>
<evidence type="ECO:0000256" key="3">
    <source>
        <dbReference type="ARBA" id="ARBA00009256"/>
    </source>
</evidence>
<keyword evidence="6 13" id="KW-0963">Cytoplasm</keyword>
<proteinExistence type="inferred from homology"/>
<evidence type="ECO:0000256" key="7">
    <source>
        <dbReference type="ARBA" id="ARBA00022598"/>
    </source>
</evidence>
<dbReference type="EMBL" id="NPEZ01000001">
    <property type="protein sequence ID" value="OZT78300.1"/>
    <property type="molecule type" value="Genomic_DNA"/>
</dbReference>
<dbReference type="PANTHER" id="PTHR21299:SF1">
    <property type="entry name" value="PANTOATE--BETA-ALANINE LIGASE"/>
    <property type="match status" value="1"/>
</dbReference>
<evidence type="ECO:0000256" key="12">
    <source>
        <dbReference type="ARBA" id="ARBA00055042"/>
    </source>
</evidence>
<evidence type="ECO:0000256" key="8">
    <source>
        <dbReference type="ARBA" id="ARBA00022655"/>
    </source>
</evidence>
<dbReference type="SUPFAM" id="SSF52374">
    <property type="entry name" value="Nucleotidylyl transferase"/>
    <property type="match status" value="1"/>
</dbReference>
<dbReference type="InterPro" id="IPR042176">
    <property type="entry name" value="Pantoate_ligase_C"/>
</dbReference>
<sequence>MMKTADTIKEVRNILDGHRGKSVALVPTMGALHEGHMALVEAARKKGDIVAVSIFVNPLQFGPDEDLDSYPRNLERDLEICRAHGVDIVFHPSEAEMYPKTPELELHLRTMASILDGVRRPGHFEGVVTVVNKLFNIIRPDFAVFGEKDRQQLMIIRRMVEDFNHDIEIVGVPTEREADGLAKSSRNVNLSDTERAEAPEINRALEMGRDMIREGVSDAGEVKERIEAHVEDHTSGMMDDLQIFTHPDLNPVQNIDGDVIIFIAVKFERTRLIDNMMVINNDQDNDER</sequence>
<comment type="caution">
    <text evidence="13">Lacks conserved residue(s) required for the propagation of feature annotation.</text>
</comment>
<evidence type="ECO:0000256" key="5">
    <source>
        <dbReference type="ARBA" id="ARBA00014155"/>
    </source>
</evidence>
<dbReference type="NCBIfam" id="TIGR00018">
    <property type="entry name" value="panC"/>
    <property type="match status" value="1"/>
</dbReference>
<dbReference type="NCBIfam" id="TIGR00125">
    <property type="entry name" value="cyt_tran_rel"/>
    <property type="match status" value="1"/>
</dbReference>
<dbReference type="Pfam" id="PF02569">
    <property type="entry name" value="Pantoate_ligase"/>
    <property type="match status" value="1"/>
</dbReference>
<organism evidence="14 15">
    <name type="scientific">Salinicoccus roseus</name>
    <dbReference type="NCBI Taxonomy" id="45670"/>
    <lineage>
        <taxon>Bacteria</taxon>
        <taxon>Bacillati</taxon>
        <taxon>Bacillota</taxon>
        <taxon>Bacilli</taxon>
        <taxon>Bacillales</taxon>
        <taxon>Staphylococcaceae</taxon>
        <taxon>Salinicoccus</taxon>
    </lineage>
</organism>
<evidence type="ECO:0000256" key="6">
    <source>
        <dbReference type="ARBA" id="ARBA00022490"/>
    </source>
</evidence>
<dbReference type="GO" id="GO:0015940">
    <property type="term" value="P:pantothenate biosynthetic process"/>
    <property type="evidence" value="ECO:0007669"/>
    <property type="project" value="UniProtKB-UniRule"/>
</dbReference>
<dbReference type="CDD" id="cd00560">
    <property type="entry name" value="PanC"/>
    <property type="match status" value="1"/>
</dbReference>
<gene>
    <name evidence="13" type="primary">panC</name>
    <name evidence="14" type="ORF">CFN03_03205</name>
</gene>
<feature type="binding site" evidence="13">
    <location>
        <position position="152"/>
    </location>
    <ligand>
        <name>(R)-pantoate</name>
        <dbReference type="ChEBI" id="CHEBI:15980"/>
    </ligand>
</feature>
<dbReference type="InterPro" id="IPR003721">
    <property type="entry name" value="Pantoate_ligase"/>
</dbReference>
<feature type="binding site" evidence="13">
    <location>
        <begin position="183"/>
        <end position="186"/>
    </location>
    <ligand>
        <name>ATP</name>
        <dbReference type="ChEBI" id="CHEBI:30616"/>
    </ligand>
</feature>
<keyword evidence="10 13" id="KW-0067">ATP-binding</keyword>
<dbReference type="InterPro" id="IPR004821">
    <property type="entry name" value="Cyt_trans-like"/>
</dbReference>
<evidence type="ECO:0000313" key="14">
    <source>
        <dbReference type="EMBL" id="OZT78300.1"/>
    </source>
</evidence>
<dbReference type="InterPro" id="IPR014729">
    <property type="entry name" value="Rossmann-like_a/b/a_fold"/>
</dbReference>
<keyword evidence="8 13" id="KW-0566">Pantothenate biosynthesis</keyword>
<comment type="caution">
    <text evidence="14">The sequence shown here is derived from an EMBL/GenBank/DDBJ whole genome shotgun (WGS) entry which is preliminary data.</text>
</comment>
<comment type="catalytic activity">
    <reaction evidence="11 13">
        <text>(R)-pantoate + beta-alanine + ATP = (R)-pantothenate + AMP + diphosphate + H(+)</text>
        <dbReference type="Rhea" id="RHEA:10912"/>
        <dbReference type="ChEBI" id="CHEBI:15378"/>
        <dbReference type="ChEBI" id="CHEBI:15980"/>
        <dbReference type="ChEBI" id="CHEBI:29032"/>
        <dbReference type="ChEBI" id="CHEBI:30616"/>
        <dbReference type="ChEBI" id="CHEBI:33019"/>
        <dbReference type="ChEBI" id="CHEBI:57966"/>
        <dbReference type="ChEBI" id="CHEBI:456215"/>
        <dbReference type="EC" id="6.3.2.1"/>
    </reaction>
</comment>
<comment type="miscellaneous">
    <text evidence="13">The reaction proceeds by a bi uni uni bi ping pong mechanism.</text>
</comment>
<evidence type="ECO:0000256" key="1">
    <source>
        <dbReference type="ARBA" id="ARBA00004496"/>
    </source>
</evidence>
<dbReference type="AlphaFoldDB" id="A0A265E9U0"/>
<evidence type="ECO:0000256" key="13">
    <source>
        <dbReference type="HAMAP-Rule" id="MF_00158"/>
    </source>
</evidence>
<protein>
    <recommendedName>
        <fullName evidence="5 13">Pantothenate synthetase</fullName>
        <shortName evidence="13">PS</shortName>
        <ecNumber evidence="4 13">6.3.2.1</ecNumber>
    </recommendedName>
    <alternativeName>
        <fullName evidence="13">Pantoate--beta-alanine ligase</fullName>
    </alternativeName>
    <alternativeName>
        <fullName evidence="13">Pantoate-activating enzyme</fullName>
    </alternativeName>
</protein>
<dbReference type="HAMAP" id="MF_00158">
    <property type="entry name" value="PanC"/>
    <property type="match status" value="1"/>
</dbReference>
<comment type="similarity">
    <text evidence="3 13">Belongs to the pantothenate synthetase family.</text>
</comment>
<dbReference type="Gene3D" id="3.40.50.620">
    <property type="entry name" value="HUPs"/>
    <property type="match status" value="1"/>
</dbReference>
<evidence type="ECO:0000256" key="11">
    <source>
        <dbReference type="ARBA" id="ARBA00048258"/>
    </source>
</evidence>
<dbReference type="FunFam" id="3.40.50.620:FF:000114">
    <property type="entry name" value="Pantothenate synthetase"/>
    <property type="match status" value="1"/>
</dbReference>
<feature type="binding site" evidence="13">
    <location>
        <position position="60"/>
    </location>
    <ligand>
        <name>(R)-pantoate</name>
        <dbReference type="ChEBI" id="CHEBI:15980"/>
    </ligand>
</feature>
<dbReference type="GO" id="GO:0005524">
    <property type="term" value="F:ATP binding"/>
    <property type="evidence" value="ECO:0007669"/>
    <property type="project" value="UniProtKB-KW"/>
</dbReference>
<comment type="subcellular location">
    <subcellularLocation>
        <location evidence="1 13">Cytoplasm</location>
    </subcellularLocation>
</comment>
<keyword evidence="7 13" id="KW-0436">Ligase</keyword>
<dbReference type="UniPathway" id="UPA00028">
    <property type="reaction ID" value="UER00005"/>
</dbReference>
<feature type="binding site" evidence="13">
    <location>
        <begin position="146"/>
        <end position="149"/>
    </location>
    <ligand>
        <name>ATP</name>
        <dbReference type="ChEBI" id="CHEBI:30616"/>
    </ligand>
</feature>
<evidence type="ECO:0000313" key="15">
    <source>
        <dbReference type="Proteomes" id="UP000216682"/>
    </source>
</evidence>
<feature type="binding site" evidence="13">
    <location>
        <begin position="29"/>
        <end position="36"/>
    </location>
    <ligand>
        <name>ATP</name>
        <dbReference type="ChEBI" id="CHEBI:30616"/>
    </ligand>
</feature>
<dbReference type="RefSeq" id="WP_094905752.1">
    <property type="nucleotide sequence ID" value="NZ_CANNAG010000001.1"/>
</dbReference>
<keyword evidence="9 13" id="KW-0547">Nucleotide-binding</keyword>
<evidence type="ECO:0000256" key="10">
    <source>
        <dbReference type="ARBA" id="ARBA00022840"/>
    </source>
</evidence>
<feature type="binding site" evidence="13">
    <location>
        <position position="60"/>
    </location>
    <ligand>
        <name>beta-alanine</name>
        <dbReference type="ChEBI" id="CHEBI:57966"/>
    </ligand>
</feature>
<dbReference type="PANTHER" id="PTHR21299">
    <property type="entry name" value="CYTIDYLATE KINASE/PANTOATE-BETA-ALANINE LIGASE"/>
    <property type="match status" value="1"/>
</dbReference>
<accession>A0A265E9U0</accession>
<reference evidence="14 15" key="1">
    <citation type="submission" date="2017-07" db="EMBL/GenBank/DDBJ databases">
        <title>Shotgun whole genome sequences of three halophilic bacterial isolates.</title>
        <authorList>
            <person name="Pozzo T."/>
            <person name="Higdon S.M."/>
            <person name="Quillaguaman J."/>
        </authorList>
    </citation>
    <scope>NUCLEOTIDE SEQUENCE [LARGE SCALE GENOMIC DNA]</scope>
    <source>
        <strain evidence="14 15">BU-1</strain>
    </source>
</reference>
<evidence type="ECO:0000256" key="4">
    <source>
        <dbReference type="ARBA" id="ARBA00012219"/>
    </source>
</evidence>